<keyword evidence="1" id="KW-0812">Transmembrane</keyword>
<feature type="transmembrane region" description="Helical" evidence="1">
    <location>
        <begin position="48"/>
        <end position="73"/>
    </location>
</feature>
<accession>A0A510ULS6</accession>
<reference evidence="2 3" key="1">
    <citation type="submission" date="2019-07" db="EMBL/GenBank/DDBJ databases">
        <title>Whole genome shotgun sequence of Aliivibrio fischeri NBRC 101058.</title>
        <authorList>
            <person name="Hosoyama A."/>
            <person name="Uohara A."/>
            <person name="Ohji S."/>
            <person name="Ichikawa N."/>
        </authorList>
    </citation>
    <scope>NUCLEOTIDE SEQUENCE [LARGE SCALE GENOMIC DNA]</scope>
    <source>
        <strain evidence="2 3">NBRC 101058</strain>
    </source>
</reference>
<organism evidence="2 3">
    <name type="scientific">Aliivibrio fischeri</name>
    <name type="common">Vibrio fischeri</name>
    <dbReference type="NCBI Taxonomy" id="668"/>
    <lineage>
        <taxon>Bacteria</taxon>
        <taxon>Pseudomonadati</taxon>
        <taxon>Pseudomonadota</taxon>
        <taxon>Gammaproteobacteria</taxon>
        <taxon>Vibrionales</taxon>
        <taxon>Vibrionaceae</taxon>
        <taxon>Aliivibrio</taxon>
    </lineage>
</organism>
<evidence type="ECO:0000313" key="3">
    <source>
        <dbReference type="Proteomes" id="UP000321787"/>
    </source>
</evidence>
<sequence length="142" mass="16129">MDKVFFDSNGYKVTNTSFTYKGYKDNIDNVMSLNIIEWSKAQRIKYGLGLGIFSVVMFYTIGWFLVLPILGALSEEAPYTYITEVVTSIVFIIFSIIGYISRKGCTLELERNNGNKGTIGKSLNRNYFDELLSAFVQAKKLK</sequence>
<evidence type="ECO:0000313" key="2">
    <source>
        <dbReference type="EMBL" id="GEK15587.1"/>
    </source>
</evidence>
<keyword evidence="1" id="KW-0472">Membrane</keyword>
<name>A0A510ULS6_ALIFS</name>
<comment type="caution">
    <text evidence="2">The sequence shown here is derived from an EMBL/GenBank/DDBJ whole genome shotgun (WGS) entry which is preliminary data.</text>
</comment>
<dbReference type="Proteomes" id="UP000321787">
    <property type="component" value="Unassembled WGS sequence"/>
</dbReference>
<protein>
    <submittedName>
        <fullName evidence="2">Uncharacterized protein</fullName>
    </submittedName>
</protein>
<dbReference type="RefSeq" id="WP_146866155.1">
    <property type="nucleotide sequence ID" value="NZ_BJTZ01000033.1"/>
</dbReference>
<dbReference type="AlphaFoldDB" id="A0A510ULS6"/>
<dbReference type="EMBL" id="BJTZ01000033">
    <property type="protein sequence ID" value="GEK15587.1"/>
    <property type="molecule type" value="Genomic_DNA"/>
</dbReference>
<evidence type="ECO:0000256" key="1">
    <source>
        <dbReference type="SAM" id="Phobius"/>
    </source>
</evidence>
<keyword evidence="1" id="KW-1133">Transmembrane helix</keyword>
<feature type="transmembrane region" description="Helical" evidence="1">
    <location>
        <begin position="79"/>
        <end position="101"/>
    </location>
</feature>
<gene>
    <name evidence="2" type="ORF">AFI02nite_36230</name>
</gene>
<proteinExistence type="predicted"/>